<name>A0A9P5Q5H8_9AGAR</name>
<dbReference type="GO" id="GO:0020037">
    <property type="term" value="F:heme binding"/>
    <property type="evidence" value="ECO:0007669"/>
    <property type="project" value="InterPro"/>
</dbReference>
<dbReference type="GO" id="GO:0005506">
    <property type="term" value="F:iron ion binding"/>
    <property type="evidence" value="ECO:0007669"/>
    <property type="project" value="InterPro"/>
</dbReference>
<dbReference type="AlphaFoldDB" id="A0A9P5Q5H8"/>
<dbReference type="OrthoDB" id="1470350at2759"/>
<keyword evidence="2" id="KW-1185">Reference proteome</keyword>
<dbReference type="GO" id="GO:0004497">
    <property type="term" value="F:monooxygenase activity"/>
    <property type="evidence" value="ECO:0007669"/>
    <property type="project" value="InterPro"/>
</dbReference>
<evidence type="ECO:0000313" key="2">
    <source>
        <dbReference type="Proteomes" id="UP000772434"/>
    </source>
</evidence>
<comment type="caution">
    <text evidence="1">The sequence shown here is derived from an EMBL/GenBank/DDBJ whole genome shotgun (WGS) entry which is preliminary data.</text>
</comment>
<gene>
    <name evidence="1" type="ORF">BDP27DRAFT_1358420</name>
</gene>
<protein>
    <submittedName>
        <fullName evidence="1">Uncharacterized protein</fullName>
    </submittedName>
</protein>
<evidence type="ECO:0000313" key="1">
    <source>
        <dbReference type="EMBL" id="KAF9075803.1"/>
    </source>
</evidence>
<proteinExistence type="predicted"/>
<dbReference type="InterPro" id="IPR036396">
    <property type="entry name" value="Cyt_P450_sf"/>
</dbReference>
<dbReference type="SUPFAM" id="SSF48264">
    <property type="entry name" value="Cytochrome P450"/>
    <property type="match status" value="1"/>
</dbReference>
<reference evidence="1" key="1">
    <citation type="submission" date="2020-11" db="EMBL/GenBank/DDBJ databases">
        <authorList>
            <consortium name="DOE Joint Genome Institute"/>
            <person name="Ahrendt S."/>
            <person name="Riley R."/>
            <person name="Andreopoulos W."/>
            <person name="Labutti K."/>
            <person name="Pangilinan J."/>
            <person name="Ruiz-Duenas F.J."/>
            <person name="Barrasa J.M."/>
            <person name="Sanchez-Garcia M."/>
            <person name="Camarero S."/>
            <person name="Miyauchi S."/>
            <person name="Serrano A."/>
            <person name="Linde D."/>
            <person name="Babiker R."/>
            <person name="Drula E."/>
            <person name="Ayuso-Fernandez I."/>
            <person name="Pacheco R."/>
            <person name="Padilla G."/>
            <person name="Ferreira P."/>
            <person name="Barriuso J."/>
            <person name="Kellner H."/>
            <person name="Castanera R."/>
            <person name="Alfaro M."/>
            <person name="Ramirez L."/>
            <person name="Pisabarro A.G."/>
            <person name="Kuo A."/>
            <person name="Tritt A."/>
            <person name="Lipzen A."/>
            <person name="He G."/>
            <person name="Yan M."/>
            <person name="Ng V."/>
            <person name="Cullen D."/>
            <person name="Martin F."/>
            <person name="Rosso M.-N."/>
            <person name="Henrissat B."/>
            <person name="Hibbett D."/>
            <person name="Martinez A.T."/>
            <person name="Grigoriev I.V."/>
        </authorList>
    </citation>
    <scope>NUCLEOTIDE SEQUENCE</scope>
    <source>
        <strain evidence="1">AH 40177</strain>
    </source>
</reference>
<sequence>MYTWDCIINATELVQSVSVELVWNKFLQVKLASPVIRVGPNVSKSLSIFTQSLTFQQLHFNYSQAYHDIYTYGSTLVKEPGFYQAFNAHAPKALLASVIRKLQGSEETYCSHCSPEGRCCPLSTRFSKSPGFSHPILRDIQKHVKRNWFERHFPFLVLSAPQKFVLWLLPDMESYVNINVGFERQIDNPDALLTVEHETVFHHLLELKDQERPSRESLVHEGFIFVGAGSDTVGNACTVGTWLDKDRPMSYAVLAKLPYLTAFIT</sequence>
<dbReference type="Proteomes" id="UP000772434">
    <property type="component" value="Unassembled WGS sequence"/>
</dbReference>
<accession>A0A9P5Q5H8</accession>
<organism evidence="1 2">
    <name type="scientific">Rhodocollybia butyracea</name>
    <dbReference type="NCBI Taxonomy" id="206335"/>
    <lineage>
        <taxon>Eukaryota</taxon>
        <taxon>Fungi</taxon>
        <taxon>Dikarya</taxon>
        <taxon>Basidiomycota</taxon>
        <taxon>Agaricomycotina</taxon>
        <taxon>Agaricomycetes</taxon>
        <taxon>Agaricomycetidae</taxon>
        <taxon>Agaricales</taxon>
        <taxon>Marasmiineae</taxon>
        <taxon>Omphalotaceae</taxon>
        <taxon>Rhodocollybia</taxon>
    </lineage>
</organism>
<dbReference type="GO" id="GO:0016705">
    <property type="term" value="F:oxidoreductase activity, acting on paired donors, with incorporation or reduction of molecular oxygen"/>
    <property type="evidence" value="ECO:0007669"/>
    <property type="project" value="InterPro"/>
</dbReference>
<dbReference type="EMBL" id="JADNRY010000008">
    <property type="protein sequence ID" value="KAF9075803.1"/>
    <property type="molecule type" value="Genomic_DNA"/>
</dbReference>